<reference evidence="1 2" key="1">
    <citation type="journal article" date="2019" name="Mol. Biol. Evol.">
        <title>Blast fungal genomes show frequent chromosomal changes, gene gains and losses, and effector gene turnover.</title>
        <authorList>
            <person name="Gomez Luciano L.B."/>
            <person name="Jason Tsai I."/>
            <person name="Chuma I."/>
            <person name="Tosa Y."/>
            <person name="Chen Y.H."/>
            <person name="Li J.Y."/>
            <person name="Li M.Y."/>
            <person name="Jade Lu M.Y."/>
            <person name="Nakayashiki H."/>
            <person name="Li W.H."/>
        </authorList>
    </citation>
    <scope>NUCLEOTIDE SEQUENCE [LARGE SCALE GENOMIC DNA]</scope>
    <source>
        <strain evidence="1">MZ5-1-6</strain>
    </source>
</reference>
<sequence length="144" mass="16341">MAPCPYRIVYPGPNGGKVAFKRDGMLPGHFIRYGVQNGTKQLLPDWWDLSESMSFTAEDGIIYNRGDFLEVDTGSASYAIAILLESCQKYLRVFCMYQPSDMLAKPRTECSGLYESNHSTSHNASKKCYLGHMNLQLWQWALDQ</sequence>
<organism evidence="1 2">
    <name type="scientific">Pyricularia oryzae</name>
    <name type="common">Rice blast fungus</name>
    <name type="synonym">Magnaporthe oryzae</name>
    <dbReference type="NCBI Taxonomy" id="318829"/>
    <lineage>
        <taxon>Eukaryota</taxon>
        <taxon>Fungi</taxon>
        <taxon>Dikarya</taxon>
        <taxon>Ascomycota</taxon>
        <taxon>Pezizomycotina</taxon>
        <taxon>Sordariomycetes</taxon>
        <taxon>Sordariomycetidae</taxon>
        <taxon>Magnaporthales</taxon>
        <taxon>Pyriculariaceae</taxon>
        <taxon>Pyricularia</taxon>
    </lineage>
</organism>
<protein>
    <submittedName>
        <fullName evidence="1">Uncharacterized protein</fullName>
    </submittedName>
</protein>
<dbReference type="EMBL" id="CP034206">
    <property type="protein sequence ID" value="QBZ58513.1"/>
    <property type="molecule type" value="Genomic_DNA"/>
</dbReference>
<gene>
    <name evidence="1" type="ORF">PoMZ_03466</name>
</gene>
<evidence type="ECO:0000313" key="1">
    <source>
        <dbReference type="EMBL" id="QBZ58513.1"/>
    </source>
</evidence>
<dbReference type="AlphaFoldDB" id="A0A4P7N7S2"/>
<name>A0A4P7N7S2_PYROR</name>
<proteinExistence type="predicted"/>
<accession>A0A4P7N7S2</accession>
<dbReference type="Proteomes" id="UP000294847">
    <property type="component" value="Chromosome 3"/>
</dbReference>
<evidence type="ECO:0000313" key="2">
    <source>
        <dbReference type="Proteomes" id="UP000294847"/>
    </source>
</evidence>